<sequence length="230" mass="25663">MFVLLLAGCAGRPPERVVGTPVGKLSPRQVLLEDTAPKVELRMVPPEVYMRTYLQLFGGLSPIETQKKARGSDGNNLFDTWDDYVSSLGFPDYRLDVPRQTQTNALMVASFERLGIALCDRAVEHDLEGLGGKRGNTVAANDRVVFAFDAATTPMDEAQFVKRFDVLHRTFLGYPVGVAPQERTKRYFALYQDIVANHGKALPKSKFTPEQAGWAAICYGLVRHPEFHLY</sequence>
<keyword evidence="2" id="KW-1185">Reference proteome</keyword>
<reference evidence="1 2" key="1">
    <citation type="submission" date="2015-08" db="EMBL/GenBank/DDBJ databases">
        <authorList>
            <person name="Babu N.S."/>
            <person name="Beckwith C.J."/>
            <person name="Beseler K.G."/>
            <person name="Brison A."/>
            <person name="Carone J.V."/>
            <person name="Caskin T.P."/>
            <person name="Diamond M."/>
            <person name="Durham M.E."/>
            <person name="Foxe J.M."/>
            <person name="Go M."/>
            <person name="Henderson B.A."/>
            <person name="Jones I.B."/>
            <person name="McGettigan J.A."/>
            <person name="Micheletti S.J."/>
            <person name="Nasrallah M.E."/>
            <person name="Ortiz D."/>
            <person name="Piller C.R."/>
            <person name="Privatt S.R."/>
            <person name="Schneider S.L."/>
            <person name="Sharp S."/>
            <person name="Smith T.C."/>
            <person name="Stanton J.D."/>
            <person name="Ullery H.E."/>
            <person name="Wilson R.J."/>
            <person name="Serrano M.G."/>
            <person name="Buck G."/>
            <person name="Lee V."/>
            <person name="Wang Y."/>
            <person name="Carvalho R."/>
            <person name="Voegtly L."/>
            <person name="Shi R."/>
            <person name="Duckworth R."/>
            <person name="Johnson A."/>
            <person name="Loviza R."/>
            <person name="Walstead R."/>
            <person name="Shah Z."/>
            <person name="Kiflezghi M."/>
            <person name="Wade K."/>
            <person name="Ball S.L."/>
            <person name="Bradley K.W."/>
            <person name="Asai D.J."/>
            <person name="Bowman C.A."/>
            <person name="Russell D.A."/>
            <person name="Pope W.H."/>
            <person name="Jacobs-Sera D."/>
            <person name="Hendrix R.W."/>
            <person name="Hatfull G.F."/>
        </authorList>
    </citation>
    <scope>NUCLEOTIDE SEQUENCE [LARGE SCALE GENOMIC DNA]</scope>
    <source>
        <strain evidence="1 2">DSM 27648</strain>
    </source>
</reference>
<name>A0A0K1PPZ9_9BACT</name>
<protein>
    <submittedName>
        <fullName evidence="1">Uncharacterized protein</fullName>
    </submittedName>
</protein>
<dbReference type="EMBL" id="CP012333">
    <property type="protein sequence ID" value="AKU95597.1"/>
    <property type="molecule type" value="Genomic_DNA"/>
</dbReference>
<accession>A0A0K1PPZ9</accession>
<gene>
    <name evidence="1" type="ORF">AKJ09_02261</name>
</gene>
<proteinExistence type="predicted"/>
<evidence type="ECO:0000313" key="2">
    <source>
        <dbReference type="Proteomes" id="UP000064967"/>
    </source>
</evidence>
<dbReference type="AlphaFoldDB" id="A0A0K1PPZ9"/>
<dbReference type="OrthoDB" id="5504351at2"/>
<organism evidence="1 2">
    <name type="scientific">Labilithrix luteola</name>
    <dbReference type="NCBI Taxonomy" id="1391654"/>
    <lineage>
        <taxon>Bacteria</taxon>
        <taxon>Pseudomonadati</taxon>
        <taxon>Myxococcota</taxon>
        <taxon>Polyangia</taxon>
        <taxon>Polyangiales</taxon>
        <taxon>Labilitrichaceae</taxon>
        <taxon>Labilithrix</taxon>
    </lineage>
</organism>
<dbReference type="KEGG" id="llu:AKJ09_02261"/>
<dbReference type="Proteomes" id="UP000064967">
    <property type="component" value="Chromosome"/>
</dbReference>
<evidence type="ECO:0000313" key="1">
    <source>
        <dbReference type="EMBL" id="AKU95597.1"/>
    </source>
</evidence>
<dbReference type="STRING" id="1391654.AKJ09_02261"/>